<dbReference type="AlphaFoldDB" id="A0A8H3I8W9"/>
<gene>
    <name evidence="2" type="ORF">IMSHALPRED_000136</name>
</gene>
<organism evidence="2 3">
    <name type="scientific">Imshaugia aleurites</name>
    <dbReference type="NCBI Taxonomy" id="172621"/>
    <lineage>
        <taxon>Eukaryota</taxon>
        <taxon>Fungi</taxon>
        <taxon>Dikarya</taxon>
        <taxon>Ascomycota</taxon>
        <taxon>Pezizomycotina</taxon>
        <taxon>Lecanoromycetes</taxon>
        <taxon>OSLEUM clade</taxon>
        <taxon>Lecanoromycetidae</taxon>
        <taxon>Lecanorales</taxon>
        <taxon>Lecanorineae</taxon>
        <taxon>Parmeliaceae</taxon>
        <taxon>Imshaugia</taxon>
    </lineage>
</organism>
<dbReference type="EMBL" id="CAJPDT010000001">
    <property type="protein sequence ID" value="CAF9904659.1"/>
    <property type="molecule type" value="Genomic_DNA"/>
</dbReference>
<accession>A0A8H3I8W9</accession>
<dbReference type="Proteomes" id="UP000664534">
    <property type="component" value="Unassembled WGS sequence"/>
</dbReference>
<keyword evidence="1" id="KW-0732">Signal</keyword>
<name>A0A8H3I8W9_9LECA</name>
<feature type="signal peptide" evidence="1">
    <location>
        <begin position="1"/>
        <end position="20"/>
    </location>
</feature>
<evidence type="ECO:0000313" key="3">
    <source>
        <dbReference type="Proteomes" id="UP000664534"/>
    </source>
</evidence>
<reference evidence="2" key="1">
    <citation type="submission" date="2021-03" db="EMBL/GenBank/DDBJ databases">
        <authorList>
            <person name="Tagirdzhanova G."/>
        </authorList>
    </citation>
    <scope>NUCLEOTIDE SEQUENCE</scope>
</reference>
<comment type="caution">
    <text evidence="2">The sequence shown here is derived from an EMBL/GenBank/DDBJ whole genome shotgun (WGS) entry which is preliminary data.</text>
</comment>
<proteinExistence type="predicted"/>
<feature type="chain" id="PRO_5034458462" evidence="1">
    <location>
        <begin position="21"/>
        <end position="143"/>
    </location>
</feature>
<evidence type="ECO:0000313" key="2">
    <source>
        <dbReference type="EMBL" id="CAF9904659.1"/>
    </source>
</evidence>
<keyword evidence="3" id="KW-1185">Reference proteome</keyword>
<protein>
    <submittedName>
        <fullName evidence="2">Uncharacterized protein</fullName>
    </submittedName>
</protein>
<sequence length="143" mass="14936">MHFQIPIILAFGAGLASTMALPTTNNSTLEKRAHNGWVGSFNNPTCAGNPDPNGQRPELSDSAFSSPCHAFQFVVGDSVGVNFGTGSLNWEGVTFFSDANCKTVSALNDWKTVIPGSNGMACVQPAPGTVVNSVMGVEDVSSR</sequence>
<evidence type="ECO:0000256" key="1">
    <source>
        <dbReference type="SAM" id="SignalP"/>
    </source>
</evidence>